<dbReference type="InterPro" id="IPR013813">
    <property type="entry name" value="Endoribo_LPSP/chorism_mut-like"/>
</dbReference>
<accession>A0A4R2B1F8</accession>
<reference evidence="2 3" key="1">
    <citation type="submission" date="2019-03" db="EMBL/GenBank/DDBJ databases">
        <title>Genomic Encyclopedia of Type Strains, Phase IV (KMG-V): Genome sequencing to study the core and pangenomes of soil and plant-associated prokaryotes.</title>
        <authorList>
            <person name="Whitman W."/>
        </authorList>
    </citation>
    <scope>NUCLEOTIDE SEQUENCE [LARGE SCALE GENOMIC DNA]</scope>
    <source>
        <strain evidence="2 3">23C40</strain>
    </source>
</reference>
<proteinExistence type="predicted"/>
<dbReference type="RefSeq" id="WP_327422519.1">
    <property type="nucleotide sequence ID" value="NZ_SLVU01000031.1"/>
</dbReference>
<evidence type="ECO:0000259" key="1">
    <source>
        <dbReference type="Pfam" id="PF14588"/>
    </source>
</evidence>
<name>A0A4R2B1F8_9HYPH</name>
<dbReference type="SUPFAM" id="SSF55298">
    <property type="entry name" value="YjgF-like"/>
    <property type="match status" value="1"/>
</dbReference>
<dbReference type="Proteomes" id="UP000295043">
    <property type="component" value="Unassembled WGS sequence"/>
</dbReference>
<gene>
    <name evidence="2" type="ORF">EV184_13151</name>
</gene>
<sequence length="156" mass="16279">MGMGIVDARLTSLGLELPEENPPQGNYVPFVQSGALVFVAGQGPRKGGQLIYKGVIGDNLTLADGQAAARLCALNILGQLRSACSGDLDRVVRLVRVAGLVRCTPDFEDQAKVLNAASDLMCDVLGVDGRHARIASGTHALPSGMAVEIEAVAEIR</sequence>
<organism evidence="2 3">
    <name type="scientific">Sinorhizobium americanum</name>
    <dbReference type="NCBI Taxonomy" id="194963"/>
    <lineage>
        <taxon>Bacteria</taxon>
        <taxon>Pseudomonadati</taxon>
        <taxon>Pseudomonadota</taxon>
        <taxon>Alphaproteobacteria</taxon>
        <taxon>Hyphomicrobiales</taxon>
        <taxon>Rhizobiaceae</taxon>
        <taxon>Sinorhizobium/Ensifer group</taxon>
        <taxon>Sinorhizobium</taxon>
    </lineage>
</organism>
<dbReference type="AlphaFoldDB" id="A0A4R2B1F8"/>
<dbReference type="InterPro" id="IPR035959">
    <property type="entry name" value="RutC-like_sf"/>
</dbReference>
<dbReference type="PANTHER" id="PTHR43760:SF1">
    <property type="entry name" value="ENDORIBONUCLEASE L-PSP_CHORISMATE MUTASE-LIKE DOMAIN-CONTAINING PROTEIN"/>
    <property type="match status" value="1"/>
</dbReference>
<comment type="caution">
    <text evidence="2">The sequence shown here is derived from an EMBL/GenBank/DDBJ whole genome shotgun (WGS) entry which is preliminary data.</text>
</comment>
<dbReference type="PANTHER" id="PTHR43760">
    <property type="entry name" value="ENDORIBONUCLEASE-RELATED"/>
    <property type="match status" value="1"/>
</dbReference>
<dbReference type="Pfam" id="PF14588">
    <property type="entry name" value="YjgF_endoribonc"/>
    <property type="match status" value="1"/>
</dbReference>
<feature type="domain" description="Endoribonuclease L-PSP/chorismate mutase-like" evidence="1">
    <location>
        <begin position="8"/>
        <end position="142"/>
    </location>
</feature>
<evidence type="ECO:0000313" key="3">
    <source>
        <dbReference type="Proteomes" id="UP000295043"/>
    </source>
</evidence>
<dbReference type="EMBL" id="SLVU01000031">
    <property type="protein sequence ID" value="TCN19304.1"/>
    <property type="molecule type" value="Genomic_DNA"/>
</dbReference>
<protein>
    <submittedName>
        <fullName evidence="2">Enamine deaminase RidA (YjgF/YER057c/UK114 family)</fullName>
    </submittedName>
</protein>
<dbReference type="CDD" id="cd02199">
    <property type="entry name" value="YjgF_YER057c_UK114_like_1"/>
    <property type="match status" value="1"/>
</dbReference>
<evidence type="ECO:0000313" key="2">
    <source>
        <dbReference type="EMBL" id="TCN19304.1"/>
    </source>
</evidence>
<dbReference type="Gene3D" id="3.30.1330.40">
    <property type="entry name" value="RutC-like"/>
    <property type="match status" value="1"/>
</dbReference>